<reference evidence="2 3" key="1">
    <citation type="submission" date="2024-07" db="EMBL/GenBank/DDBJ databases">
        <authorList>
            <person name="Thanompreechachai J."/>
            <person name="Duangmal K."/>
        </authorList>
    </citation>
    <scope>NUCLEOTIDE SEQUENCE [LARGE SCALE GENOMIC DNA]</scope>
    <source>
        <strain evidence="2 3">KCTC 19886</strain>
    </source>
</reference>
<evidence type="ECO:0000313" key="2">
    <source>
        <dbReference type="EMBL" id="MEW9265618.1"/>
    </source>
</evidence>
<keyword evidence="1" id="KW-0812">Transmembrane</keyword>
<dbReference type="RefSeq" id="WP_367638749.1">
    <property type="nucleotide sequence ID" value="NZ_JBFNQN010000008.1"/>
</dbReference>
<evidence type="ECO:0008006" key="4">
    <source>
        <dbReference type="Google" id="ProtNLM"/>
    </source>
</evidence>
<feature type="transmembrane region" description="Helical" evidence="1">
    <location>
        <begin position="12"/>
        <end position="29"/>
    </location>
</feature>
<dbReference type="EMBL" id="JBFNQN010000008">
    <property type="protein sequence ID" value="MEW9265618.1"/>
    <property type="molecule type" value="Genomic_DNA"/>
</dbReference>
<organism evidence="2 3">
    <name type="scientific">Kineococcus endophyticus</name>
    <dbReference type="NCBI Taxonomy" id="1181883"/>
    <lineage>
        <taxon>Bacteria</taxon>
        <taxon>Bacillati</taxon>
        <taxon>Actinomycetota</taxon>
        <taxon>Actinomycetes</taxon>
        <taxon>Kineosporiales</taxon>
        <taxon>Kineosporiaceae</taxon>
        <taxon>Kineococcus</taxon>
    </lineage>
</organism>
<comment type="caution">
    <text evidence="2">The sequence shown here is derived from an EMBL/GenBank/DDBJ whole genome shotgun (WGS) entry which is preliminary data.</text>
</comment>
<proteinExistence type="predicted"/>
<keyword evidence="1" id="KW-0472">Membrane</keyword>
<sequence>MTASRAWTGPVLDVALAVAAAVVAALLALDRASLWTPSDTVVVTLVVLTAVMAVVPAVLKAVATVRGRRTLARRELFDDLLSGALWAVVDATGLDPRDLALAGYRLVRPWGRAPRLARVHRVRARRRPVASGVRWAPGKGVVGECVATGAVVARDVTVLDAAGERQGLSLEEFRRVQGKYAVVVAVPLVDDSGSSSAVTGCLALDGPAGSLERLTAPEVLGVLEATSRALQRLTGQSPPAAGLAAPDGAARLRTALEQQDSPAAHVAAVGERVAP</sequence>
<name>A0ABV3P7M7_9ACTN</name>
<gene>
    <name evidence="2" type="ORF">AB1207_12740</name>
</gene>
<protein>
    <recommendedName>
        <fullName evidence="4">GAF domain-containing protein</fullName>
    </recommendedName>
</protein>
<evidence type="ECO:0000256" key="1">
    <source>
        <dbReference type="SAM" id="Phobius"/>
    </source>
</evidence>
<dbReference type="Proteomes" id="UP001555826">
    <property type="component" value="Unassembled WGS sequence"/>
</dbReference>
<keyword evidence="3" id="KW-1185">Reference proteome</keyword>
<evidence type="ECO:0000313" key="3">
    <source>
        <dbReference type="Proteomes" id="UP001555826"/>
    </source>
</evidence>
<feature type="transmembrane region" description="Helical" evidence="1">
    <location>
        <begin position="41"/>
        <end position="63"/>
    </location>
</feature>
<keyword evidence="1" id="KW-1133">Transmembrane helix</keyword>
<accession>A0ABV3P7M7</accession>